<protein>
    <submittedName>
        <fullName evidence="1">Uncharacterized protein</fullName>
    </submittedName>
</protein>
<evidence type="ECO:0000313" key="2">
    <source>
        <dbReference type="Proteomes" id="UP000019376"/>
    </source>
</evidence>
<keyword evidence="2" id="KW-1185">Reference proteome</keyword>
<sequence length="417" mass="45643">MFNQGDRKDEDLSLVRLSVHPTPSVLESYCSSHPFPTSPSGCDRVSAPVEGATKRRGIIGRLLDRRSYVLHYGTRYWSVDRGQATDDRVPLHYRPLSPLSAKLRPFLLFAPTSSSVTSTVPFLLEISSLSFPPGKLLRLLGLSLPPPLPRPLISLSTLCAARNGSTVAPKRHPLAGHATRCSQPSQSIRGLDLIIIRSSHDRPSVPKRAAPLYPSLFSTILQDHSCPPLPLPPTRAFDSHCALRGAIHRSASRTTAFQTPISRTGYPAILTKHARSPRASRTGLVSFSTFRHGRIAEVADSSFLIARGTFVIECLESERQLDDAPPPVTHTNSFRVVDKTFLRPSSCESRVDICRGLRSLVCEPVLPPASTPTFVHYATLPFSIPIRSAGLAEDISDELPATRRLTGDESLSRSAFI</sequence>
<reference evidence="1 2" key="1">
    <citation type="journal article" date="2013" name="PLoS ONE">
        <title>Genomic and secretomic analyses reveal unique features of the lignocellulolytic enzyme system of Penicillium decumbens.</title>
        <authorList>
            <person name="Liu G."/>
            <person name="Zhang L."/>
            <person name="Wei X."/>
            <person name="Zou G."/>
            <person name="Qin Y."/>
            <person name="Ma L."/>
            <person name="Li J."/>
            <person name="Zheng H."/>
            <person name="Wang S."/>
            <person name="Wang C."/>
            <person name="Xun L."/>
            <person name="Zhao G.-P."/>
            <person name="Zhou Z."/>
            <person name="Qu Y."/>
        </authorList>
    </citation>
    <scope>NUCLEOTIDE SEQUENCE [LARGE SCALE GENOMIC DNA]</scope>
    <source>
        <strain evidence="2">114-2 / CGMCC 5302</strain>
    </source>
</reference>
<name>S8APU2_PENO1</name>
<gene>
    <name evidence="1" type="ORF">PDE_02898</name>
</gene>
<dbReference type="AlphaFoldDB" id="S8APU2"/>
<accession>S8APU2</accession>
<evidence type="ECO:0000313" key="1">
    <source>
        <dbReference type="EMBL" id="EPS27953.1"/>
    </source>
</evidence>
<dbReference type="EMBL" id="KB644410">
    <property type="protein sequence ID" value="EPS27953.1"/>
    <property type="molecule type" value="Genomic_DNA"/>
</dbReference>
<dbReference type="Proteomes" id="UP000019376">
    <property type="component" value="Unassembled WGS sequence"/>
</dbReference>
<organism evidence="1 2">
    <name type="scientific">Penicillium oxalicum (strain 114-2 / CGMCC 5302)</name>
    <name type="common">Penicillium decumbens</name>
    <dbReference type="NCBI Taxonomy" id="933388"/>
    <lineage>
        <taxon>Eukaryota</taxon>
        <taxon>Fungi</taxon>
        <taxon>Dikarya</taxon>
        <taxon>Ascomycota</taxon>
        <taxon>Pezizomycotina</taxon>
        <taxon>Eurotiomycetes</taxon>
        <taxon>Eurotiomycetidae</taxon>
        <taxon>Eurotiales</taxon>
        <taxon>Aspergillaceae</taxon>
        <taxon>Penicillium</taxon>
    </lineage>
</organism>
<proteinExistence type="predicted"/>
<dbReference type="HOGENOM" id="CLU_659060_0_0_1"/>